<proteinExistence type="predicted"/>
<name>A0A2P2LKY6_RHIMU</name>
<keyword evidence="1" id="KW-1133">Transmembrane helix</keyword>
<accession>A0A2P2LKY6</accession>
<protein>
    <submittedName>
        <fullName evidence="2">WRKY transcription factor 21</fullName>
    </submittedName>
</protein>
<sequence>MFSCDFTFVLVVMTELQAFLRLELGIGIVFFICFSNFLLFHQSGVHIQ</sequence>
<feature type="transmembrane region" description="Helical" evidence="1">
    <location>
        <begin position="20"/>
        <end position="40"/>
    </location>
</feature>
<evidence type="ECO:0000313" key="2">
    <source>
        <dbReference type="EMBL" id="MBX18633.1"/>
    </source>
</evidence>
<keyword evidence="1" id="KW-0472">Membrane</keyword>
<dbReference type="EMBL" id="GGEC01038149">
    <property type="protein sequence ID" value="MBX18633.1"/>
    <property type="molecule type" value="Transcribed_RNA"/>
</dbReference>
<evidence type="ECO:0000256" key="1">
    <source>
        <dbReference type="SAM" id="Phobius"/>
    </source>
</evidence>
<organism evidence="2">
    <name type="scientific">Rhizophora mucronata</name>
    <name type="common">Asiatic mangrove</name>
    <dbReference type="NCBI Taxonomy" id="61149"/>
    <lineage>
        <taxon>Eukaryota</taxon>
        <taxon>Viridiplantae</taxon>
        <taxon>Streptophyta</taxon>
        <taxon>Embryophyta</taxon>
        <taxon>Tracheophyta</taxon>
        <taxon>Spermatophyta</taxon>
        <taxon>Magnoliopsida</taxon>
        <taxon>eudicotyledons</taxon>
        <taxon>Gunneridae</taxon>
        <taxon>Pentapetalae</taxon>
        <taxon>rosids</taxon>
        <taxon>fabids</taxon>
        <taxon>Malpighiales</taxon>
        <taxon>Rhizophoraceae</taxon>
        <taxon>Rhizophora</taxon>
    </lineage>
</organism>
<dbReference type="AlphaFoldDB" id="A0A2P2LKY6"/>
<reference evidence="2" key="1">
    <citation type="submission" date="2018-02" db="EMBL/GenBank/DDBJ databases">
        <title>Rhizophora mucronata_Transcriptome.</title>
        <authorList>
            <person name="Meera S.P."/>
            <person name="Sreeshan A."/>
            <person name="Augustine A."/>
        </authorList>
    </citation>
    <scope>NUCLEOTIDE SEQUENCE</scope>
    <source>
        <tissue evidence="2">Leaf</tissue>
    </source>
</reference>
<keyword evidence="1" id="KW-0812">Transmembrane</keyword>